<accession>A0A8T4INZ2</accession>
<comment type="similarity">
    <text evidence="1">Belongs to the phD/YefM antitoxin family.</text>
</comment>
<gene>
    <name evidence="2" type="ORF">J7S20_15160</name>
</gene>
<organism evidence="2 3">
    <name type="scientific">Stakelama marina</name>
    <dbReference type="NCBI Taxonomy" id="2826939"/>
    <lineage>
        <taxon>Bacteria</taxon>
        <taxon>Pseudomonadati</taxon>
        <taxon>Pseudomonadota</taxon>
        <taxon>Alphaproteobacteria</taxon>
        <taxon>Sphingomonadales</taxon>
        <taxon>Sphingomonadaceae</taxon>
        <taxon>Stakelama</taxon>
    </lineage>
</organism>
<name>A0A8T4INZ2_9SPHN</name>
<sequence length="148" mass="16510">METTMPKKTLEQVAEDETIHKLAPIAEFVEINVGHRLNLDHDRRMPGDMSLKKVWGVKEARTQLPTLLREASAGEIHFVTAGNGATIVIMSAKNLADAMTTLEDRRGLTLADAVSRLPYAPTELKSPARRHRPPERGLLRRARLVEQA</sequence>
<dbReference type="AlphaFoldDB" id="A0A8T4INZ2"/>
<dbReference type="SUPFAM" id="SSF143120">
    <property type="entry name" value="YefM-like"/>
    <property type="match status" value="1"/>
</dbReference>
<protein>
    <submittedName>
        <fullName evidence="2">Uncharacterized protein</fullName>
    </submittedName>
</protein>
<reference evidence="2" key="1">
    <citation type="submission" date="2021-04" db="EMBL/GenBank/DDBJ databases">
        <title>Ouciella asimina sp. nov., isolated from the surface seawater in the hydrothermal field of Okinawa Trough.</title>
        <authorList>
            <person name="Shuang W."/>
        </authorList>
    </citation>
    <scope>NUCLEOTIDE SEQUENCE</scope>
    <source>
        <strain evidence="2">LXI357</strain>
    </source>
</reference>
<keyword evidence="3" id="KW-1185">Reference proteome</keyword>
<dbReference type="InterPro" id="IPR036165">
    <property type="entry name" value="YefM-like_sf"/>
</dbReference>
<comment type="caution">
    <text evidence="2">The sequence shown here is derived from an EMBL/GenBank/DDBJ whole genome shotgun (WGS) entry which is preliminary data.</text>
</comment>
<evidence type="ECO:0000256" key="1">
    <source>
        <dbReference type="ARBA" id="ARBA00009981"/>
    </source>
</evidence>
<dbReference type="RefSeq" id="WP_284055105.1">
    <property type="nucleotide sequence ID" value="NZ_JAGRQC010000005.1"/>
</dbReference>
<proteinExistence type="inferred from homology"/>
<dbReference type="EMBL" id="JAGRQC010000005">
    <property type="protein sequence ID" value="MBR0553846.1"/>
    <property type="molecule type" value="Genomic_DNA"/>
</dbReference>
<evidence type="ECO:0000313" key="3">
    <source>
        <dbReference type="Proteomes" id="UP000676996"/>
    </source>
</evidence>
<evidence type="ECO:0000313" key="2">
    <source>
        <dbReference type="EMBL" id="MBR0553846.1"/>
    </source>
</evidence>
<dbReference type="Proteomes" id="UP000676996">
    <property type="component" value="Unassembled WGS sequence"/>
</dbReference>